<dbReference type="InterPro" id="IPR002125">
    <property type="entry name" value="CMP_dCMP_dom"/>
</dbReference>
<proteinExistence type="inferred from homology"/>
<sequence length="506" mass="57118">MAIHEFLKTDINFPELFFGIVSPVGTNIQITIDELTRNLENFGYEVFHIKISDGFQNLASFLQYQGLKPQNRYDRVNTYIAFGDFLRKTLGNEFLAAYAITEVAKARFGSQNNKNFEKKAYIIDQLKTEGEISLLREVYGNCFLQVSIYSARDVRVDHLSKILARDAGTRDRNRYRAKAEKLVVTDEDELDIPHGQKVGKIFQLADVVVNADKHEEKDDVPHQVARFMELLFGHNARSPNRLEYGMYLAHSAALRSLDLSRQVGAAIFRSTGEIASLGANEVPKANGGTYWCDDPYDAREYKLEADSNDVRKNELLSEVLEIVIGGPEKLSADQVDRLKASQFMDALEYGRIIHAEMSAITDAARLGINLTDATLYCTTFPCHMCSKHVVASGITTVVFLEPYPKSLTADLHSDAVRIEGTSRGTYESFPAVEFVPFYGITPRKYRELFYRTKRKVGSSFVEYKNKEARPVISIMAPWYAEREAQLIDVFKAKLAANISDSASIEK</sequence>
<evidence type="ECO:0000256" key="1">
    <source>
        <dbReference type="ARBA" id="ARBA00006576"/>
    </source>
</evidence>
<dbReference type="PANTHER" id="PTHR11086">
    <property type="entry name" value="DEOXYCYTIDYLATE DEAMINASE-RELATED"/>
    <property type="match status" value="1"/>
</dbReference>
<reference evidence="6 7" key="1">
    <citation type="submission" date="2024-06" db="EMBL/GenBank/DDBJ databases">
        <title>Genome sequencing of Agrobacterium spp. from tobacco in Serbia.</title>
        <authorList>
            <person name="Ilicic R.J."/>
            <person name="Studholme D.J."/>
            <person name="Jelusic A."/>
            <person name="Barac G."/>
            <person name="Bagi F."/>
            <person name="Popovic Milovanovic T."/>
        </authorList>
    </citation>
    <scope>NUCLEOTIDE SEQUENCE [LARGE SCALE GENOMIC DNA]</scope>
    <source>
        <strain evidence="6 7">DA1</strain>
    </source>
</reference>
<dbReference type="AlphaFoldDB" id="A0ABD5LPQ0"/>
<keyword evidence="3" id="KW-0378">Hydrolase</keyword>
<feature type="domain" description="CMP/dCMP-type deaminase" evidence="5">
    <location>
        <begin position="240"/>
        <end position="419"/>
    </location>
</feature>
<dbReference type="GO" id="GO:0016787">
    <property type="term" value="F:hydrolase activity"/>
    <property type="evidence" value="ECO:0007669"/>
    <property type="project" value="UniProtKB-KW"/>
</dbReference>
<comment type="caution">
    <text evidence="6">The sequence shown here is derived from an EMBL/GenBank/DDBJ whole genome shotgun (WGS) entry which is preliminary data.</text>
</comment>
<evidence type="ECO:0000256" key="2">
    <source>
        <dbReference type="ARBA" id="ARBA00022723"/>
    </source>
</evidence>
<protein>
    <submittedName>
        <fullName evidence="6">Anti-phage dCTP deaminase</fullName>
    </submittedName>
</protein>
<dbReference type="InterPro" id="IPR016193">
    <property type="entry name" value="Cytidine_deaminase-like"/>
</dbReference>
<dbReference type="InterPro" id="IPR015517">
    <property type="entry name" value="dCMP_deaminase-rel"/>
</dbReference>
<dbReference type="Proteomes" id="UP001438189">
    <property type="component" value="Unassembled WGS sequence"/>
</dbReference>
<name>A0ABD5LPQ0_AGRRD</name>
<dbReference type="Gene3D" id="3.40.140.10">
    <property type="entry name" value="Cytidine Deaminase, domain 2"/>
    <property type="match status" value="1"/>
</dbReference>
<dbReference type="Gene3D" id="3.40.50.300">
    <property type="entry name" value="P-loop containing nucleotide triphosphate hydrolases"/>
    <property type="match status" value="1"/>
</dbReference>
<dbReference type="Pfam" id="PF00383">
    <property type="entry name" value="dCMP_cyt_deam_1"/>
    <property type="match status" value="1"/>
</dbReference>
<accession>A0ABD5LPQ0</accession>
<evidence type="ECO:0000313" key="6">
    <source>
        <dbReference type="EMBL" id="MES4993871.1"/>
    </source>
</evidence>
<evidence type="ECO:0000256" key="4">
    <source>
        <dbReference type="ARBA" id="ARBA00022833"/>
    </source>
</evidence>
<evidence type="ECO:0000259" key="5">
    <source>
        <dbReference type="PROSITE" id="PS51747"/>
    </source>
</evidence>
<dbReference type="PROSITE" id="PS51747">
    <property type="entry name" value="CYT_DCMP_DEAMINASES_2"/>
    <property type="match status" value="1"/>
</dbReference>
<dbReference type="PANTHER" id="PTHR11086:SF18">
    <property type="entry name" value="DEOXYCYTIDYLATE DEAMINASE"/>
    <property type="match status" value="1"/>
</dbReference>
<comment type="similarity">
    <text evidence="1">Belongs to the cytidine and deoxycytidylate deaminase family.</text>
</comment>
<dbReference type="NCBIfam" id="NF041025">
    <property type="entry name" value="antiphage_deaminase"/>
    <property type="match status" value="1"/>
</dbReference>
<dbReference type="GO" id="GO:0046872">
    <property type="term" value="F:metal ion binding"/>
    <property type="evidence" value="ECO:0007669"/>
    <property type="project" value="UniProtKB-KW"/>
</dbReference>
<dbReference type="SUPFAM" id="SSF53927">
    <property type="entry name" value="Cytidine deaminase-like"/>
    <property type="match status" value="1"/>
</dbReference>
<dbReference type="EMBL" id="JBETME010000025">
    <property type="protein sequence ID" value="MES4993871.1"/>
    <property type="molecule type" value="Genomic_DNA"/>
</dbReference>
<keyword evidence="2" id="KW-0479">Metal-binding</keyword>
<organism evidence="6 7">
    <name type="scientific">Agrobacterium radiobacter</name>
    <dbReference type="NCBI Taxonomy" id="362"/>
    <lineage>
        <taxon>Bacteria</taxon>
        <taxon>Pseudomonadati</taxon>
        <taxon>Pseudomonadota</taxon>
        <taxon>Alphaproteobacteria</taxon>
        <taxon>Hyphomicrobiales</taxon>
        <taxon>Rhizobiaceae</taxon>
        <taxon>Rhizobium/Agrobacterium group</taxon>
        <taxon>Agrobacterium</taxon>
        <taxon>Agrobacterium tumefaciens complex</taxon>
    </lineage>
</organism>
<gene>
    <name evidence="6" type="ORF">ABVB70_26625</name>
</gene>
<evidence type="ECO:0000256" key="3">
    <source>
        <dbReference type="ARBA" id="ARBA00022801"/>
    </source>
</evidence>
<dbReference type="InterPro" id="IPR027417">
    <property type="entry name" value="P-loop_NTPase"/>
</dbReference>
<keyword evidence="4" id="KW-0862">Zinc</keyword>
<evidence type="ECO:0000313" key="7">
    <source>
        <dbReference type="Proteomes" id="UP001438189"/>
    </source>
</evidence>
<dbReference type="PROSITE" id="PS00903">
    <property type="entry name" value="CYT_DCMP_DEAMINASES_1"/>
    <property type="match status" value="1"/>
</dbReference>
<dbReference type="RefSeq" id="WP_353574765.1">
    <property type="nucleotide sequence ID" value="NZ_JBETME010000025.1"/>
</dbReference>
<dbReference type="InterPro" id="IPR016192">
    <property type="entry name" value="APOBEC/CMP_deaminase_Zn-bd"/>
</dbReference>